<organism evidence="1 2">
    <name type="scientific">Tanacetum coccineum</name>
    <dbReference type="NCBI Taxonomy" id="301880"/>
    <lineage>
        <taxon>Eukaryota</taxon>
        <taxon>Viridiplantae</taxon>
        <taxon>Streptophyta</taxon>
        <taxon>Embryophyta</taxon>
        <taxon>Tracheophyta</taxon>
        <taxon>Spermatophyta</taxon>
        <taxon>Magnoliopsida</taxon>
        <taxon>eudicotyledons</taxon>
        <taxon>Gunneridae</taxon>
        <taxon>Pentapetalae</taxon>
        <taxon>asterids</taxon>
        <taxon>campanulids</taxon>
        <taxon>Asterales</taxon>
        <taxon>Asteraceae</taxon>
        <taxon>Asteroideae</taxon>
        <taxon>Anthemideae</taxon>
        <taxon>Anthemidinae</taxon>
        <taxon>Tanacetum</taxon>
    </lineage>
</organism>
<gene>
    <name evidence="1" type="ORF">Tco_1114199</name>
</gene>
<reference evidence="1" key="1">
    <citation type="journal article" date="2022" name="Int. J. Mol. Sci.">
        <title>Draft Genome of Tanacetum Coccineum: Genomic Comparison of Closely Related Tanacetum-Family Plants.</title>
        <authorList>
            <person name="Yamashiro T."/>
            <person name="Shiraishi A."/>
            <person name="Nakayama K."/>
            <person name="Satake H."/>
        </authorList>
    </citation>
    <scope>NUCLEOTIDE SEQUENCE</scope>
</reference>
<evidence type="ECO:0000313" key="1">
    <source>
        <dbReference type="EMBL" id="GJU03861.1"/>
    </source>
</evidence>
<comment type="caution">
    <text evidence="1">The sequence shown here is derived from an EMBL/GenBank/DDBJ whole genome shotgun (WGS) entry which is preliminary data.</text>
</comment>
<reference evidence="1" key="2">
    <citation type="submission" date="2022-01" db="EMBL/GenBank/DDBJ databases">
        <authorList>
            <person name="Yamashiro T."/>
            <person name="Shiraishi A."/>
            <person name="Satake H."/>
            <person name="Nakayama K."/>
        </authorList>
    </citation>
    <scope>NUCLEOTIDE SEQUENCE</scope>
</reference>
<accession>A0ABQ5IVG2</accession>
<evidence type="ECO:0000313" key="2">
    <source>
        <dbReference type="Proteomes" id="UP001151760"/>
    </source>
</evidence>
<sequence length="258" mass="29387">MLEESRPCKLNIVHNQRSRIDVITTVDNVEVSGNFVADVFVSHYQSFLGTDLTCEDLDSAGLLGSGCPELCNAIRDIFDNGKRLKEINHTFIALIPKVTTPRKELMHNYHRDRGPPRCAFKVAIQKAYDTVDWRINGDIYSYFKGKRGLRQGDPLSPYLFTLVMEILTLILQRRVRMSDSGDVESAKVVMESLNEFKNVSRLVPSNLPEKYLGVPLISSRLLNKDCKVLVEKARNQIGDWKNKALSFFWVKGYPGKVY</sequence>
<protein>
    <recommendedName>
        <fullName evidence="3">Reverse transcriptase domain-containing protein</fullName>
    </recommendedName>
</protein>
<proteinExistence type="predicted"/>
<dbReference type="EMBL" id="BQNB010021194">
    <property type="protein sequence ID" value="GJU03861.1"/>
    <property type="molecule type" value="Genomic_DNA"/>
</dbReference>
<dbReference type="Proteomes" id="UP001151760">
    <property type="component" value="Unassembled WGS sequence"/>
</dbReference>
<keyword evidence="2" id="KW-1185">Reference proteome</keyword>
<dbReference type="PANTHER" id="PTHR33116">
    <property type="entry name" value="REVERSE TRANSCRIPTASE ZINC-BINDING DOMAIN-CONTAINING PROTEIN-RELATED-RELATED"/>
    <property type="match status" value="1"/>
</dbReference>
<evidence type="ECO:0008006" key="3">
    <source>
        <dbReference type="Google" id="ProtNLM"/>
    </source>
</evidence>
<dbReference type="PANTHER" id="PTHR33116:SF84">
    <property type="entry name" value="RNA-DIRECTED DNA POLYMERASE"/>
    <property type="match status" value="1"/>
</dbReference>
<name>A0ABQ5IVG2_9ASTR</name>